<organism evidence="1 2">
    <name type="scientific">Nesidiocoris tenuis</name>
    <dbReference type="NCBI Taxonomy" id="355587"/>
    <lineage>
        <taxon>Eukaryota</taxon>
        <taxon>Metazoa</taxon>
        <taxon>Ecdysozoa</taxon>
        <taxon>Arthropoda</taxon>
        <taxon>Hexapoda</taxon>
        <taxon>Insecta</taxon>
        <taxon>Pterygota</taxon>
        <taxon>Neoptera</taxon>
        <taxon>Paraneoptera</taxon>
        <taxon>Hemiptera</taxon>
        <taxon>Heteroptera</taxon>
        <taxon>Panheteroptera</taxon>
        <taxon>Cimicomorpha</taxon>
        <taxon>Miridae</taxon>
        <taxon>Dicyphina</taxon>
        <taxon>Nesidiocoris</taxon>
    </lineage>
</organism>
<gene>
    <name evidence="1" type="ORF">NTJ_01922</name>
</gene>
<protein>
    <submittedName>
        <fullName evidence="1">Uncharacterized protein</fullName>
    </submittedName>
</protein>
<accession>A0ABN7AE25</accession>
<evidence type="ECO:0000313" key="1">
    <source>
        <dbReference type="EMBL" id="BES89115.1"/>
    </source>
</evidence>
<dbReference type="EMBL" id="AP028909">
    <property type="protein sequence ID" value="BES89115.1"/>
    <property type="molecule type" value="Genomic_DNA"/>
</dbReference>
<dbReference type="Proteomes" id="UP001307889">
    <property type="component" value="Chromosome 1"/>
</dbReference>
<reference evidence="1 2" key="1">
    <citation type="submission" date="2023-09" db="EMBL/GenBank/DDBJ databases">
        <title>Nesidiocoris tenuis whole genome shotgun sequence.</title>
        <authorList>
            <person name="Shibata T."/>
            <person name="Shimoda M."/>
            <person name="Kobayashi T."/>
            <person name="Uehara T."/>
        </authorList>
    </citation>
    <scope>NUCLEOTIDE SEQUENCE [LARGE SCALE GENOMIC DNA]</scope>
    <source>
        <strain evidence="1 2">Japan</strain>
    </source>
</reference>
<name>A0ABN7AE25_9HEMI</name>
<proteinExistence type="predicted"/>
<evidence type="ECO:0000313" key="2">
    <source>
        <dbReference type="Proteomes" id="UP001307889"/>
    </source>
</evidence>
<sequence>MQGEPEDSWMGIFMALDLALLFVPRGRKGLEYKLKGPWLVQDAACNSRAVAFQSEFAYTPVKRNQKNKPFRKVCFDRK</sequence>
<keyword evidence="2" id="KW-1185">Reference proteome</keyword>